<gene>
    <name evidence="2" type="ORF">SAMN04488027_1084</name>
</gene>
<keyword evidence="1" id="KW-1133">Transmembrane helix</keyword>
<dbReference type="EMBL" id="FNCW01000008">
    <property type="protein sequence ID" value="SDG81487.1"/>
    <property type="molecule type" value="Genomic_DNA"/>
</dbReference>
<evidence type="ECO:0000313" key="3">
    <source>
        <dbReference type="Proteomes" id="UP000199296"/>
    </source>
</evidence>
<feature type="transmembrane region" description="Helical" evidence="1">
    <location>
        <begin position="12"/>
        <end position="30"/>
    </location>
</feature>
<dbReference type="Proteomes" id="UP000199296">
    <property type="component" value="Unassembled WGS sequence"/>
</dbReference>
<evidence type="ECO:0000313" key="2">
    <source>
        <dbReference type="EMBL" id="SDG81487.1"/>
    </source>
</evidence>
<evidence type="ECO:0000256" key="1">
    <source>
        <dbReference type="SAM" id="Phobius"/>
    </source>
</evidence>
<reference evidence="2 3" key="1">
    <citation type="submission" date="2016-10" db="EMBL/GenBank/DDBJ databases">
        <authorList>
            <person name="de Groot N.N."/>
        </authorList>
    </citation>
    <scope>NUCLEOTIDE SEQUENCE [LARGE SCALE GENOMIC DNA]</scope>
    <source>
        <strain evidence="2 3">DSM 19803</strain>
    </source>
</reference>
<keyword evidence="3" id="KW-1185">Reference proteome</keyword>
<accession>A0A1G7XBQ2</accession>
<keyword evidence="1" id="KW-0472">Membrane</keyword>
<keyword evidence="1" id="KW-0812">Transmembrane</keyword>
<dbReference type="OrthoDB" id="1446860at2"/>
<sequence>MKTNTRFSDKKLSIINFSIVAYFILMWLLYVYQIHFFIIGFLVELLTIPFLIAEVVFLVVGSIHLIKKPIRIVTLVSMLSLGVCAFITFRSLI</sequence>
<feature type="transmembrane region" description="Helical" evidence="1">
    <location>
        <begin position="36"/>
        <end position="60"/>
    </location>
</feature>
<proteinExistence type="predicted"/>
<feature type="transmembrane region" description="Helical" evidence="1">
    <location>
        <begin position="72"/>
        <end position="92"/>
    </location>
</feature>
<dbReference type="RefSeq" id="WP_093368083.1">
    <property type="nucleotide sequence ID" value="NZ_FNCW01000008.1"/>
</dbReference>
<organism evidence="2 3">
    <name type="scientific">Psychroflexus sediminis</name>
    <dbReference type="NCBI Taxonomy" id="470826"/>
    <lineage>
        <taxon>Bacteria</taxon>
        <taxon>Pseudomonadati</taxon>
        <taxon>Bacteroidota</taxon>
        <taxon>Flavobacteriia</taxon>
        <taxon>Flavobacteriales</taxon>
        <taxon>Flavobacteriaceae</taxon>
        <taxon>Psychroflexus</taxon>
    </lineage>
</organism>
<name>A0A1G7XBQ2_9FLAO</name>
<dbReference type="AlphaFoldDB" id="A0A1G7XBQ2"/>
<protein>
    <submittedName>
        <fullName evidence="2">Uncharacterized protein</fullName>
    </submittedName>
</protein>